<keyword evidence="3" id="KW-1185">Reference proteome</keyword>
<dbReference type="PANTHER" id="PTHR30283:SF4">
    <property type="entry name" value="PEROXIDE STRESS RESISTANCE PROTEIN YAAA"/>
    <property type="match status" value="1"/>
</dbReference>
<dbReference type="Pfam" id="PF03883">
    <property type="entry name" value="H2O2_YaaD"/>
    <property type="match status" value="1"/>
</dbReference>
<dbReference type="Proteomes" id="UP000632377">
    <property type="component" value="Unassembled WGS sequence"/>
</dbReference>
<dbReference type="InterPro" id="IPR005583">
    <property type="entry name" value="YaaA"/>
</dbReference>
<proteinExistence type="inferred from homology"/>
<name>A0ABS1TC34_9CLOT</name>
<sequence length="257" mass="30303">MITILSPAKTLDFNRDYKIEKYTEPLFKKEAFQLIKELRRYSPEELSGLMKINQELSELNFFRNMEFDINHNLSNAKQAALTFHGAVYQGLRAEGFNEEQFDYAQEHLRMLSGLYGVLRPLDIIEAYRLEMGIKLKNSRGKNLYDFWRDKITDYFNKEMGSQNNKILVNLASNEYFTAIDIKKFKSNIITPVFKEYKHGTYRIITIYAKRARGLMAKYIIENKIDSCEGLKSFEEEGYAFQEGMSNDRELVFTRNKF</sequence>
<dbReference type="HAMAP" id="MF_00652">
    <property type="entry name" value="UPF0246"/>
    <property type="match status" value="1"/>
</dbReference>
<comment type="similarity">
    <text evidence="1">Belongs to the UPF0246 family.</text>
</comment>
<gene>
    <name evidence="2" type="primary">yaaA</name>
    <name evidence="2" type="ORF">JK636_13985</name>
</gene>
<dbReference type="RefSeq" id="WP_202749625.1">
    <property type="nucleotide sequence ID" value="NZ_JAESWC010000009.1"/>
</dbReference>
<reference evidence="2 3" key="1">
    <citation type="submission" date="2021-01" db="EMBL/GenBank/DDBJ databases">
        <title>Genome public.</title>
        <authorList>
            <person name="Liu C."/>
            <person name="Sun Q."/>
        </authorList>
    </citation>
    <scope>NUCLEOTIDE SEQUENCE [LARGE SCALE GENOMIC DNA]</scope>
    <source>
        <strain evidence="2 3">YIM B02515</strain>
    </source>
</reference>
<organism evidence="2 3">
    <name type="scientific">Clostridium rhizosphaerae</name>
    <dbReference type="NCBI Taxonomy" id="2803861"/>
    <lineage>
        <taxon>Bacteria</taxon>
        <taxon>Bacillati</taxon>
        <taxon>Bacillota</taxon>
        <taxon>Clostridia</taxon>
        <taxon>Eubacteriales</taxon>
        <taxon>Clostridiaceae</taxon>
        <taxon>Clostridium</taxon>
    </lineage>
</organism>
<evidence type="ECO:0000313" key="3">
    <source>
        <dbReference type="Proteomes" id="UP000632377"/>
    </source>
</evidence>
<accession>A0ABS1TC34</accession>
<dbReference type="EMBL" id="JAESWC010000009">
    <property type="protein sequence ID" value="MBL4936865.1"/>
    <property type="molecule type" value="Genomic_DNA"/>
</dbReference>
<dbReference type="NCBIfam" id="NF002542">
    <property type="entry name" value="PRK02101.1-3"/>
    <property type="match status" value="1"/>
</dbReference>
<evidence type="ECO:0000313" key="2">
    <source>
        <dbReference type="EMBL" id="MBL4936865.1"/>
    </source>
</evidence>
<evidence type="ECO:0000256" key="1">
    <source>
        <dbReference type="HAMAP-Rule" id="MF_00652"/>
    </source>
</evidence>
<comment type="caution">
    <text evidence="2">The sequence shown here is derived from an EMBL/GenBank/DDBJ whole genome shotgun (WGS) entry which is preliminary data.</text>
</comment>
<dbReference type="PANTHER" id="PTHR30283">
    <property type="entry name" value="PEROXIDE STRESS RESPONSE PROTEIN YAAA"/>
    <property type="match status" value="1"/>
</dbReference>
<protein>
    <recommendedName>
        <fullName evidence="1">UPF0246 protein JK636_13985</fullName>
    </recommendedName>
</protein>